<evidence type="ECO:0000313" key="4">
    <source>
        <dbReference type="EMBL" id="WNF22367.1"/>
    </source>
</evidence>
<keyword evidence="5" id="KW-1185">Reference proteome</keyword>
<evidence type="ECO:0000259" key="3">
    <source>
        <dbReference type="Pfam" id="PF01494"/>
    </source>
</evidence>
<evidence type="ECO:0000313" key="5">
    <source>
        <dbReference type="Proteomes" id="UP001303324"/>
    </source>
</evidence>
<name>A0ABY9VL10_9BACI</name>
<dbReference type="PANTHER" id="PTHR13789:SF309">
    <property type="entry name" value="PUTATIVE (AFU_ORTHOLOGUE AFUA_6G14510)-RELATED"/>
    <property type="match status" value="1"/>
</dbReference>
<feature type="domain" description="FAD-binding" evidence="3">
    <location>
        <begin position="269"/>
        <end position="329"/>
    </location>
</feature>
<dbReference type="Gene3D" id="3.50.50.60">
    <property type="entry name" value="FAD/NAD(P)-binding domain"/>
    <property type="match status" value="1"/>
</dbReference>
<dbReference type="InterPro" id="IPR050493">
    <property type="entry name" value="FAD-dep_Monooxygenase_BioMet"/>
</dbReference>
<sequence length="386" mass="43560">MNDARISIVGGGISGLSTAIALQRIGMQAEVYEKEKKILEPDTGIILSGNAIRAFYIMGLGSKLRECGLDADGCLLKSDSGKTIAEFDYHAPSHIPNYLFIHRSELHRILADALLPGSFHLDKHMIDFKTDESMTLFFEDGTLVESDCLISCDGAASQVRKKLFPDSSLVYSGFSCWRGILEDPPMKVEAYTETWGPRGRFGIAPLTDNQVFWYALKKSSTENSDMQEWSPIDLLFNYFYYHEPIQEILENTPPDHIIYDNLYELKPLTPHHTGKILLLGDSAHASMPNIGQGASQAAEDAVYLAKWIRTEETIDKAFSQYETHRQERMKLIKEEMKLYGLAARIDFPGLCSLRNKLLQMTPSSYHNARLRNVVEIEGDMDSLYLE</sequence>
<dbReference type="PRINTS" id="PR00420">
    <property type="entry name" value="RNGMNOXGNASE"/>
</dbReference>
<accession>A0ABY9VL10</accession>
<feature type="domain" description="FAD-binding" evidence="3">
    <location>
        <begin position="5"/>
        <end position="163"/>
    </location>
</feature>
<dbReference type="GO" id="GO:0004497">
    <property type="term" value="F:monooxygenase activity"/>
    <property type="evidence" value="ECO:0007669"/>
    <property type="project" value="UniProtKB-KW"/>
</dbReference>
<dbReference type="Proteomes" id="UP001303324">
    <property type="component" value="Chromosome"/>
</dbReference>
<keyword evidence="2 4" id="KW-0503">Monooxygenase</keyword>
<gene>
    <name evidence="4" type="ORF">RH061_19745</name>
</gene>
<dbReference type="EMBL" id="CP134494">
    <property type="protein sequence ID" value="WNF22367.1"/>
    <property type="molecule type" value="Genomic_DNA"/>
</dbReference>
<dbReference type="InterPro" id="IPR036188">
    <property type="entry name" value="FAD/NAD-bd_sf"/>
</dbReference>
<dbReference type="InterPro" id="IPR002938">
    <property type="entry name" value="FAD-bd"/>
</dbReference>
<evidence type="ECO:0000256" key="2">
    <source>
        <dbReference type="ARBA" id="ARBA00023033"/>
    </source>
</evidence>
<reference evidence="4 5" key="1">
    <citation type="submission" date="2023-09" db="EMBL/GenBank/DDBJ databases">
        <title>Microbial mechanism of fulvic acid promoting antimony reduction mineralization in rice fields.</title>
        <authorList>
            <person name="Chen G."/>
            <person name="Lan J."/>
        </authorList>
    </citation>
    <scope>NUCLEOTIDE SEQUENCE [LARGE SCALE GENOMIC DNA]</scope>
    <source>
        <strain evidence="4 5">PS1</strain>
    </source>
</reference>
<evidence type="ECO:0000256" key="1">
    <source>
        <dbReference type="ARBA" id="ARBA00023002"/>
    </source>
</evidence>
<dbReference type="RefSeq" id="WP_311072513.1">
    <property type="nucleotide sequence ID" value="NZ_CP134494.1"/>
</dbReference>
<protein>
    <submittedName>
        <fullName evidence="4">FAD-dependent monooxygenase</fullName>
    </submittedName>
</protein>
<organism evidence="4 5">
    <name type="scientific">Mesobacillus jeotgali</name>
    <dbReference type="NCBI Taxonomy" id="129985"/>
    <lineage>
        <taxon>Bacteria</taxon>
        <taxon>Bacillati</taxon>
        <taxon>Bacillota</taxon>
        <taxon>Bacilli</taxon>
        <taxon>Bacillales</taxon>
        <taxon>Bacillaceae</taxon>
        <taxon>Mesobacillus</taxon>
    </lineage>
</organism>
<keyword evidence="1" id="KW-0560">Oxidoreductase</keyword>
<proteinExistence type="predicted"/>
<dbReference type="Pfam" id="PF01494">
    <property type="entry name" value="FAD_binding_3"/>
    <property type="match status" value="2"/>
</dbReference>
<dbReference type="PANTHER" id="PTHR13789">
    <property type="entry name" value="MONOOXYGENASE"/>
    <property type="match status" value="1"/>
</dbReference>
<dbReference type="SUPFAM" id="SSF51905">
    <property type="entry name" value="FAD/NAD(P)-binding domain"/>
    <property type="match status" value="1"/>
</dbReference>